<dbReference type="PANTHER" id="PTHR19446">
    <property type="entry name" value="REVERSE TRANSCRIPTASES"/>
    <property type="match status" value="1"/>
</dbReference>
<name>A0ABQ8SET2_PERAM</name>
<gene>
    <name evidence="3" type="ORF">ANN_21118</name>
</gene>
<accession>A0ABQ8SET2</accession>
<evidence type="ECO:0000313" key="3">
    <source>
        <dbReference type="EMBL" id="KAJ4432498.1"/>
    </source>
</evidence>
<evidence type="ECO:0000313" key="4">
    <source>
        <dbReference type="Proteomes" id="UP001148838"/>
    </source>
</evidence>
<reference evidence="3 4" key="1">
    <citation type="journal article" date="2022" name="Allergy">
        <title>Genome assembly and annotation of Periplaneta americana reveal a comprehensive cockroach allergen profile.</title>
        <authorList>
            <person name="Wang L."/>
            <person name="Xiong Q."/>
            <person name="Saelim N."/>
            <person name="Wang L."/>
            <person name="Nong W."/>
            <person name="Wan A.T."/>
            <person name="Shi M."/>
            <person name="Liu X."/>
            <person name="Cao Q."/>
            <person name="Hui J.H.L."/>
            <person name="Sookrung N."/>
            <person name="Leung T.F."/>
            <person name="Tungtrongchitr A."/>
            <person name="Tsui S.K.W."/>
        </authorList>
    </citation>
    <scope>NUCLEOTIDE SEQUENCE [LARGE SCALE GENOMIC DNA]</scope>
    <source>
        <strain evidence="3">PWHHKU_190912</strain>
    </source>
</reference>
<dbReference type="EMBL" id="JAJSOF020000029">
    <property type="protein sequence ID" value="KAJ4432498.1"/>
    <property type="molecule type" value="Genomic_DNA"/>
</dbReference>
<dbReference type="Proteomes" id="UP001148838">
    <property type="component" value="Unassembled WGS sequence"/>
</dbReference>
<proteinExistence type="predicted"/>
<comment type="caution">
    <text evidence="3">The sequence shown here is derived from an EMBL/GenBank/DDBJ whole genome shotgun (WGS) entry which is preliminary data.</text>
</comment>
<keyword evidence="4" id="KW-1185">Reference proteome</keyword>
<evidence type="ECO:0000256" key="1">
    <source>
        <dbReference type="SAM" id="MobiDB-lite"/>
    </source>
</evidence>
<protein>
    <recommendedName>
        <fullName evidence="2">Reverse transcriptase domain-containing protein</fullName>
    </recommendedName>
</protein>
<evidence type="ECO:0000259" key="2">
    <source>
        <dbReference type="Pfam" id="PF00078"/>
    </source>
</evidence>
<feature type="region of interest" description="Disordered" evidence="1">
    <location>
        <begin position="73"/>
        <end position="104"/>
    </location>
</feature>
<organism evidence="3 4">
    <name type="scientific">Periplaneta americana</name>
    <name type="common">American cockroach</name>
    <name type="synonym">Blatta americana</name>
    <dbReference type="NCBI Taxonomy" id="6978"/>
    <lineage>
        <taxon>Eukaryota</taxon>
        <taxon>Metazoa</taxon>
        <taxon>Ecdysozoa</taxon>
        <taxon>Arthropoda</taxon>
        <taxon>Hexapoda</taxon>
        <taxon>Insecta</taxon>
        <taxon>Pterygota</taxon>
        <taxon>Neoptera</taxon>
        <taxon>Polyneoptera</taxon>
        <taxon>Dictyoptera</taxon>
        <taxon>Blattodea</taxon>
        <taxon>Blattoidea</taxon>
        <taxon>Blattidae</taxon>
        <taxon>Blattinae</taxon>
        <taxon>Periplaneta</taxon>
    </lineage>
</organism>
<dbReference type="Pfam" id="PF00078">
    <property type="entry name" value="RVT_1"/>
    <property type="match status" value="1"/>
</dbReference>
<sequence>MKCDHLLHQKPRLVKKLEHKMEEHEMEEQLQEEQFGFRKGKSTRDAIGLLRTIGERYLEKNKEYTTVSAIDNVIDDGDYDDDDDDDDSGGDGSSDGDMEDEDDDYLKFGDHTIASIDYGSIQFKYLKGFSILREEIELELGKMKNGKATGVDGIPIELVKYLNEDKKEILSLYNKIYDKAEWPEDFTETVLLSIPKKNNTKKCNEFRTISLISDSAKSLLRILDRRLYSKMEGLLEKEQFDFRKERGTRDATGLLRTVGERYLEKNKEVYVVFVNLEKAFDRVNWNKLMGILKKIGVDLKERRLFSNLYMKHIPSFAHIHISNASSRFSSLRRNVHRVKPSAQCSTLLSGGGYLQQREDIIPTAARISERTAIPHTAPPATSASGSPGFGCTVRITIKPAHTLSGMFLNCQLERDKINIRSQIVEVVVVLVKYKQALGERYKALTCGAAQAGRQGSGNAVHGSKGNTLKQ</sequence>
<dbReference type="InterPro" id="IPR000477">
    <property type="entry name" value="RT_dom"/>
</dbReference>
<feature type="domain" description="Reverse transcriptase" evidence="2">
    <location>
        <begin position="194"/>
        <end position="315"/>
    </location>
</feature>